<keyword evidence="4" id="KW-1185">Reference proteome</keyword>
<gene>
    <name evidence="3" type="ORF">JQX08_01950</name>
</gene>
<proteinExistence type="predicted"/>
<evidence type="ECO:0000259" key="1">
    <source>
        <dbReference type="Pfam" id="PF04773"/>
    </source>
</evidence>
<feature type="domain" description="FecR protein" evidence="1">
    <location>
        <begin position="114"/>
        <end position="202"/>
    </location>
</feature>
<protein>
    <submittedName>
        <fullName evidence="3">FecR domain-containing protein</fullName>
    </submittedName>
</protein>
<evidence type="ECO:0000259" key="2">
    <source>
        <dbReference type="Pfam" id="PF16220"/>
    </source>
</evidence>
<dbReference type="InterPro" id="IPR006860">
    <property type="entry name" value="FecR"/>
</dbReference>
<dbReference type="Pfam" id="PF16220">
    <property type="entry name" value="DUF4880"/>
    <property type="match status" value="1"/>
</dbReference>
<dbReference type="PIRSF" id="PIRSF018266">
    <property type="entry name" value="FecR"/>
    <property type="match status" value="1"/>
</dbReference>
<feature type="domain" description="FecR N-terminal" evidence="2">
    <location>
        <begin position="15"/>
        <end position="56"/>
    </location>
</feature>
<reference evidence="3 4" key="1">
    <citation type="submission" date="2021-02" db="EMBL/GenBank/DDBJ databases">
        <authorList>
            <person name="Lee D.-H."/>
        </authorList>
    </citation>
    <scope>NUCLEOTIDE SEQUENCE [LARGE SCALE GENOMIC DNA]</scope>
    <source>
        <strain evidence="3 4">UL073</strain>
    </source>
</reference>
<accession>A0ABS2I9J7</accession>
<comment type="caution">
    <text evidence="3">The sequence shown here is derived from an EMBL/GenBank/DDBJ whole genome shotgun (WGS) entry which is preliminary data.</text>
</comment>
<dbReference type="Pfam" id="PF04773">
    <property type="entry name" value="FecR"/>
    <property type="match status" value="1"/>
</dbReference>
<dbReference type="PANTHER" id="PTHR30273:SF2">
    <property type="entry name" value="PROTEIN FECR"/>
    <property type="match status" value="1"/>
</dbReference>
<dbReference type="EMBL" id="JAFEUP010000001">
    <property type="protein sequence ID" value="MBM7059460.1"/>
    <property type="molecule type" value="Genomic_DNA"/>
</dbReference>
<sequence>MNVAGAGSIDFAVLQQAAEWFAVLRAETVAEHDRLAWQRWLEAQPQHRLAWQRVEHISGQFERLPQRQAARSALQARGVNRRQAVKMLSLLCGGGALLHAARARPWQAWQADQRTAVGEVREGLLSDGSRLWLNTDSAVDVAFSSAERRLALYRGELLVETAGEARPFSVETASGRVQVAGARFGVRERDGATLVLAYEGALEVFATRLGWRQRVEAGEQLSFSADHLDRPTPLRLGAQAWTHGVLQADDMRLTDFIDELARYQHGHLGCDPRVAELRLVGAFPLADRARIFTALEASLPVRVVQRLPWWITVEPRQA</sequence>
<dbReference type="Proteomes" id="UP000717995">
    <property type="component" value="Unassembled WGS sequence"/>
</dbReference>
<evidence type="ECO:0000313" key="4">
    <source>
        <dbReference type="Proteomes" id="UP000717995"/>
    </source>
</evidence>
<organism evidence="3 4">
    <name type="scientific">Zestomonas insulae</name>
    <dbReference type="NCBI Taxonomy" id="2809017"/>
    <lineage>
        <taxon>Bacteria</taxon>
        <taxon>Pseudomonadati</taxon>
        <taxon>Pseudomonadota</taxon>
        <taxon>Gammaproteobacteria</taxon>
        <taxon>Pseudomonadales</taxon>
        <taxon>Pseudomonadaceae</taxon>
        <taxon>Zestomonas</taxon>
    </lineage>
</organism>
<dbReference type="InterPro" id="IPR032623">
    <property type="entry name" value="FecR_N"/>
</dbReference>
<evidence type="ECO:0000313" key="3">
    <source>
        <dbReference type="EMBL" id="MBM7059460.1"/>
    </source>
</evidence>
<dbReference type="Gene3D" id="2.60.120.1440">
    <property type="match status" value="1"/>
</dbReference>
<dbReference type="InterPro" id="IPR012373">
    <property type="entry name" value="Ferrdict_sens_TM"/>
</dbReference>
<name>A0ABS2I9J7_9GAMM</name>
<dbReference type="PANTHER" id="PTHR30273">
    <property type="entry name" value="PERIPLASMIC SIGNAL SENSOR AND SIGMA FACTOR ACTIVATOR FECR-RELATED"/>
    <property type="match status" value="1"/>
</dbReference>
<dbReference type="RefSeq" id="WP_204914326.1">
    <property type="nucleotide sequence ID" value="NZ_JAFEUP010000001.1"/>
</dbReference>